<protein>
    <submittedName>
        <fullName evidence="6">DoxX family protein</fullName>
    </submittedName>
</protein>
<comment type="subcellular location">
    <subcellularLocation>
        <location evidence="1">Membrane</location>
        <topology evidence="1">Multi-pass membrane protein</topology>
    </subcellularLocation>
</comment>
<dbReference type="Pfam" id="PF13564">
    <property type="entry name" value="DoxX_2"/>
    <property type="match status" value="1"/>
</dbReference>
<dbReference type="InterPro" id="IPR032808">
    <property type="entry name" value="DoxX"/>
</dbReference>
<keyword evidence="3 5" id="KW-1133">Transmembrane helix</keyword>
<reference evidence="6 7" key="1">
    <citation type="journal article" date="2017" name="Curr. Microbiol.">
        <title>Mucilaginibacter ginsenosidivorans sp. nov., Isolated from Soil of Ginseng Field.</title>
        <authorList>
            <person name="Kim M.M."/>
            <person name="Siddiqi M.Z."/>
            <person name="Im W.T."/>
        </authorList>
    </citation>
    <scope>NUCLEOTIDE SEQUENCE [LARGE SCALE GENOMIC DNA]</scope>
    <source>
        <strain evidence="6 7">Gsoil 3017</strain>
    </source>
</reference>
<evidence type="ECO:0000256" key="1">
    <source>
        <dbReference type="ARBA" id="ARBA00004141"/>
    </source>
</evidence>
<feature type="transmembrane region" description="Helical" evidence="5">
    <location>
        <begin position="99"/>
        <end position="120"/>
    </location>
</feature>
<evidence type="ECO:0000256" key="4">
    <source>
        <dbReference type="ARBA" id="ARBA00023136"/>
    </source>
</evidence>
<dbReference type="OrthoDB" id="7960583at2"/>
<organism evidence="6 7">
    <name type="scientific">Mucilaginibacter ginsenosidivorans</name>
    <dbReference type="NCBI Taxonomy" id="398053"/>
    <lineage>
        <taxon>Bacteria</taxon>
        <taxon>Pseudomonadati</taxon>
        <taxon>Bacteroidota</taxon>
        <taxon>Sphingobacteriia</taxon>
        <taxon>Sphingobacteriales</taxon>
        <taxon>Sphingobacteriaceae</taxon>
        <taxon>Mucilaginibacter</taxon>
    </lineage>
</organism>
<proteinExistence type="predicted"/>
<dbReference type="PIRSF" id="PIRSF030066">
    <property type="entry name" value="UCP030066"/>
    <property type="match status" value="1"/>
</dbReference>
<feature type="transmembrane region" description="Helical" evidence="5">
    <location>
        <begin position="46"/>
        <end position="66"/>
    </location>
</feature>
<name>A0A5B8V166_9SPHI</name>
<dbReference type="GO" id="GO:0016020">
    <property type="term" value="C:membrane"/>
    <property type="evidence" value="ECO:0007669"/>
    <property type="project" value="UniProtKB-SubCell"/>
</dbReference>
<dbReference type="InterPro" id="IPR016944">
    <property type="entry name" value="UCP030066"/>
</dbReference>
<evidence type="ECO:0000313" key="6">
    <source>
        <dbReference type="EMBL" id="QEC64928.1"/>
    </source>
</evidence>
<sequence length="128" mass="14165">MTMDRKTTKILYWVLLVIFCLFHVADGLGGIMKTQAGIDAMNKLGMPAYLMPFLGTLKILGVIALVQNKFKTIKEWAFAGFTFTLTGAAVANACAANSQIAFVIMPIGFLLVLFLIYYCWRKLNAFVA</sequence>
<dbReference type="AlphaFoldDB" id="A0A5B8V166"/>
<dbReference type="Proteomes" id="UP000321479">
    <property type="component" value="Chromosome"/>
</dbReference>
<accession>A0A5B8V166</accession>
<evidence type="ECO:0000256" key="2">
    <source>
        <dbReference type="ARBA" id="ARBA00022692"/>
    </source>
</evidence>
<evidence type="ECO:0000256" key="5">
    <source>
        <dbReference type="SAM" id="Phobius"/>
    </source>
</evidence>
<evidence type="ECO:0000313" key="7">
    <source>
        <dbReference type="Proteomes" id="UP000321479"/>
    </source>
</evidence>
<keyword evidence="7" id="KW-1185">Reference proteome</keyword>
<gene>
    <name evidence="6" type="ORF">FRZ54_20935</name>
</gene>
<keyword evidence="4 5" id="KW-0472">Membrane</keyword>
<dbReference type="EMBL" id="CP042436">
    <property type="protein sequence ID" value="QEC64928.1"/>
    <property type="molecule type" value="Genomic_DNA"/>
</dbReference>
<keyword evidence="2 5" id="KW-0812">Transmembrane</keyword>
<feature type="transmembrane region" description="Helical" evidence="5">
    <location>
        <begin position="73"/>
        <end position="93"/>
    </location>
</feature>
<dbReference type="KEGG" id="mgin:FRZ54_20935"/>
<evidence type="ECO:0000256" key="3">
    <source>
        <dbReference type="ARBA" id="ARBA00022989"/>
    </source>
</evidence>